<dbReference type="Gene3D" id="2.60.200.20">
    <property type="match status" value="1"/>
</dbReference>
<dbReference type="Pfam" id="PF00027">
    <property type="entry name" value="cNMP_binding"/>
    <property type="match status" value="1"/>
</dbReference>
<feature type="transmembrane region" description="Helical" evidence="2">
    <location>
        <begin position="72"/>
        <end position="89"/>
    </location>
</feature>
<keyword evidence="2" id="KW-0472">Membrane</keyword>
<dbReference type="Pfam" id="PF12801">
    <property type="entry name" value="Fer4_5"/>
    <property type="match status" value="1"/>
</dbReference>
<dbReference type="PROSITE" id="PS50042">
    <property type="entry name" value="CNMP_BINDING_3"/>
    <property type="match status" value="1"/>
</dbReference>
<protein>
    <submittedName>
        <fullName evidence="5">Cyclic nucleotide-binding domain-containing protein</fullName>
    </submittedName>
</protein>
<dbReference type="EMBL" id="JACOGA010000002">
    <property type="protein sequence ID" value="MBC3872603.1"/>
    <property type="molecule type" value="Genomic_DNA"/>
</dbReference>
<reference evidence="5 6" key="1">
    <citation type="submission" date="2020-08" db="EMBL/GenBank/DDBJ databases">
        <title>Novel species isolated from subtropical streams in China.</title>
        <authorList>
            <person name="Lu H."/>
        </authorList>
    </citation>
    <scope>NUCLEOTIDE SEQUENCE [LARGE SCALE GENOMIC DNA]</scope>
    <source>
        <strain evidence="5 6">LX15W</strain>
    </source>
</reference>
<dbReference type="CDD" id="cd00060">
    <property type="entry name" value="FHA"/>
    <property type="match status" value="1"/>
</dbReference>
<feature type="transmembrane region" description="Helical" evidence="2">
    <location>
        <begin position="325"/>
        <end position="346"/>
    </location>
</feature>
<dbReference type="InterPro" id="IPR008984">
    <property type="entry name" value="SMAD_FHA_dom_sf"/>
</dbReference>
<dbReference type="Pfam" id="PF00498">
    <property type="entry name" value="FHA"/>
    <property type="match status" value="1"/>
</dbReference>
<accession>A0ABR6Y7N1</accession>
<organism evidence="5 6">
    <name type="scientific">Undibacterium flavidum</name>
    <dbReference type="NCBI Taxonomy" id="2762297"/>
    <lineage>
        <taxon>Bacteria</taxon>
        <taxon>Pseudomonadati</taxon>
        <taxon>Pseudomonadota</taxon>
        <taxon>Betaproteobacteria</taxon>
        <taxon>Burkholderiales</taxon>
        <taxon>Oxalobacteraceae</taxon>
        <taxon>Undibacterium</taxon>
    </lineage>
</organism>
<feature type="compositionally biased region" description="Low complexity" evidence="1">
    <location>
        <begin position="814"/>
        <end position="829"/>
    </location>
</feature>
<feature type="transmembrane region" description="Helical" evidence="2">
    <location>
        <begin position="12"/>
        <end position="30"/>
    </location>
</feature>
<feature type="transmembrane region" description="Helical" evidence="2">
    <location>
        <begin position="142"/>
        <end position="160"/>
    </location>
</feature>
<dbReference type="Proteomes" id="UP000624279">
    <property type="component" value="Unassembled WGS sequence"/>
</dbReference>
<comment type="caution">
    <text evidence="5">The sequence shown here is derived from an EMBL/GenBank/DDBJ whole genome shotgun (WGS) entry which is preliminary data.</text>
</comment>
<feature type="transmembrane region" description="Helical" evidence="2">
    <location>
        <begin position="366"/>
        <end position="385"/>
    </location>
</feature>
<feature type="transmembrane region" description="Helical" evidence="2">
    <location>
        <begin position="166"/>
        <end position="186"/>
    </location>
</feature>
<evidence type="ECO:0000259" key="3">
    <source>
        <dbReference type="PROSITE" id="PS50006"/>
    </source>
</evidence>
<feature type="region of interest" description="Disordered" evidence="1">
    <location>
        <begin position="812"/>
        <end position="832"/>
    </location>
</feature>
<evidence type="ECO:0000256" key="1">
    <source>
        <dbReference type="SAM" id="MobiDB-lite"/>
    </source>
</evidence>
<evidence type="ECO:0000259" key="4">
    <source>
        <dbReference type="PROSITE" id="PS50042"/>
    </source>
</evidence>
<dbReference type="InterPro" id="IPR017896">
    <property type="entry name" value="4Fe4S_Fe-S-bd"/>
</dbReference>
<keyword evidence="6" id="KW-1185">Reference proteome</keyword>
<keyword evidence="2" id="KW-0812">Transmembrane</keyword>
<dbReference type="CDD" id="cd00038">
    <property type="entry name" value="CAP_ED"/>
    <property type="match status" value="1"/>
</dbReference>
<feature type="transmembrane region" description="Helical" evidence="2">
    <location>
        <begin position="268"/>
        <end position="286"/>
    </location>
</feature>
<gene>
    <name evidence="5" type="ORF">H8K55_03300</name>
</gene>
<keyword evidence="2" id="KW-1133">Transmembrane helix</keyword>
<evidence type="ECO:0000256" key="2">
    <source>
        <dbReference type="SAM" id="Phobius"/>
    </source>
</evidence>
<name>A0ABR6Y7N1_9BURK</name>
<dbReference type="SUPFAM" id="SSF49879">
    <property type="entry name" value="SMAD/FHA domain"/>
    <property type="match status" value="1"/>
</dbReference>
<feature type="domain" description="Cyclic nucleotide-binding" evidence="4">
    <location>
        <begin position="953"/>
        <end position="1062"/>
    </location>
</feature>
<dbReference type="PROSITE" id="PS50006">
    <property type="entry name" value="FHA_DOMAIN"/>
    <property type="match status" value="1"/>
</dbReference>
<dbReference type="InterPro" id="IPR014710">
    <property type="entry name" value="RmlC-like_jellyroll"/>
</dbReference>
<dbReference type="InterPro" id="IPR018490">
    <property type="entry name" value="cNMP-bd_dom_sf"/>
</dbReference>
<sequence>MFAKTAEKRMRIVRGVLALGWLVLIASLLWDPYSIELTRPDNLGSPFHIRQTAITVQGQFLQQTPYAMGNRIFWTMLIPLLPLFLMLAGHEAWRRICPLSFLSQIPRYLGIQRKKSVLIRRSGQIERQLALVNKDGWVKKHVWALQFGLLFLALNARILLVNADRTALAIMLLAIILAAISVGYLWGGKTWCNYVCPVGIVQKIYTEPRGLLESRPHVERQAITQSMCRTSTDQGERSICVGCTSHCPDIDLERSYWENIHDPLIRHVYYCFFGLVIGFYAYFYIYSGNWDYYFSGAWTHEDNLLGQLLSPGLYIVDHSIAIPKILAVPLVLSIFVILGLCTGKFLEYLYRQFLHLRKSALTEPEIINRCLSFSAFVTINVFYIFGGRSNINLLPAPAIRCLDFFIICVTVLWFLRAIQRSPTHYRRESLASSLLNQLRQLKIDIARYVETPNIEQLSPDEIYVLAKTLPEFSNEQRLLAYRNILFDAIKTGRTDGMDSFERMRELRLELGVGDDEHHRLLEELGIDRQSATYNAQKFPSYEQWLRHDNFKLAIETLIIHEMEKGIPLTDILAQEDLALNIKNASEIYQISTDEQAHILAEISGQSGIIFERASHQLDKLAEHCSNRFTLDAHARGNPQWQDIQRVLDTVLLRRANIISLRLCSILRTLGDTQESHWLASSMENLMGEQLEKNLNCKINSESHLTYAEALHPHIVHILCGEIVQASGNQSTRNSLPPPIKFHTLLDKAPTVEQVLFHLLVDDDALVVAVALNGLSYLNLTQARQQAHALQTKVQTEKNSILVEVCETILGTSRSSPTSQQNKQQNSQQNAGLRLSLNDQTYREFYKEYVSIGRANNNDFVIHHPAICPHHVCLYKEAGQVWLKRLDPFAWISINGNLLSNEAQVISNGSALGFVTQGQSGPVIFLEWRDNKTDYELEQFDTISKLLWLSAAGIFQSLDLHTIAQLAQAAEVRLYRQSSYLCRAGEVSRDAYLLQSGTAQALLEGENENNNGDKHSILNQIDTGSIVGELGVITSRPRSVSVRISSAHARIVTINGERLHSLMRQDPLISLGILKIVANYVQH</sequence>
<feature type="domain" description="FHA" evidence="3">
    <location>
        <begin position="849"/>
        <end position="903"/>
    </location>
</feature>
<dbReference type="RefSeq" id="WP_186940590.1">
    <property type="nucleotide sequence ID" value="NZ_JACOGA010000002.1"/>
</dbReference>
<dbReference type="Gene3D" id="2.60.120.10">
    <property type="entry name" value="Jelly Rolls"/>
    <property type="match status" value="1"/>
</dbReference>
<dbReference type="InterPro" id="IPR000253">
    <property type="entry name" value="FHA_dom"/>
</dbReference>
<evidence type="ECO:0000313" key="5">
    <source>
        <dbReference type="EMBL" id="MBC3872603.1"/>
    </source>
</evidence>
<dbReference type="SUPFAM" id="SSF51206">
    <property type="entry name" value="cAMP-binding domain-like"/>
    <property type="match status" value="1"/>
</dbReference>
<dbReference type="InterPro" id="IPR000595">
    <property type="entry name" value="cNMP-bd_dom"/>
</dbReference>
<evidence type="ECO:0000313" key="6">
    <source>
        <dbReference type="Proteomes" id="UP000624279"/>
    </source>
</evidence>
<proteinExistence type="predicted"/>
<dbReference type="SMART" id="SM00100">
    <property type="entry name" value="cNMP"/>
    <property type="match status" value="1"/>
</dbReference>